<keyword evidence="8 13" id="KW-0472">Membrane</keyword>
<dbReference type="InterPro" id="IPR000537">
    <property type="entry name" value="UbiA_prenyltransferase"/>
</dbReference>
<evidence type="ECO:0000313" key="14">
    <source>
        <dbReference type="EMBL" id="RWS15994.1"/>
    </source>
</evidence>
<dbReference type="PANTHER" id="PTHR11048:SF28">
    <property type="entry name" value="4-HYDROXYBENZOATE POLYPRENYLTRANSFERASE, MITOCHONDRIAL"/>
    <property type="match status" value="1"/>
</dbReference>
<evidence type="ECO:0000256" key="8">
    <source>
        <dbReference type="ARBA" id="ARBA00023136"/>
    </source>
</evidence>
<sequence>MSAILCRVFLNCVSKQNSNLLKCPPVTSVAITSYGDRYKAASEKATNKSHRLQPLIVTKDALSSTIIKMPTESEKFVRRFPTSFQPYLEAMRVDKPIGTMLLLWPCYWSIGLATTAGKFPDITLLGLFACGAFLMRGAGCIINDMYDKDLDKSIQRTKGRPFASGRLSLLDGTMFLGGQLGAALIVLLQFDLNTILLGASSLALVCTYPLVKRFTHWPQLILGMAFNWGALLGWSAATNGELFLPAVLPLYTAGIFWTLIYDTIYAHQDRKDDLILGIKSTAIKFGDKTKQWLSLFSIGMISSLTLVGINTAQMWPFYVSVAAAAAHLGKQISTLNINDSEDCWKKFNSNHQLGLILFLGIILSTVIKQKPKKNES</sequence>
<name>A0A443RL38_9ACAR</name>
<keyword evidence="5 13" id="KW-0831">Ubiquinone biosynthesis</keyword>
<comment type="catalytic activity">
    <reaction evidence="10">
        <text>all-trans-decaprenyl diphosphate + 4-hydroxybenzoate = 4-hydroxy-3-(all-trans-decaprenyl)benzoate + diphosphate</text>
        <dbReference type="Rhea" id="RHEA:44564"/>
        <dbReference type="ChEBI" id="CHEBI:17879"/>
        <dbReference type="ChEBI" id="CHEBI:33019"/>
        <dbReference type="ChEBI" id="CHEBI:60721"/>
        <dbReference type="ChEBI" id="CHEBI:84503"/>
        <dbReference type="EC" id="2.5.1.39"/>
    </reaction>
    <physiologicalReaction direction="left-to-right" evidence="10">
        <dbReference type="Rhea" id="RHEA:44565"/>
    </physiologicalReaction>
</comment>
<dbReference type="PANTHER" id="PTHR11048">
    <property type="entry name" value="PRENYLTRANSFERASES"/>
    <property type="match status" value="1"/>
</dbReference>
<evidence type="ECO:0000256" key="2">
    <source>
        <dbReference type="ARBA" id="ARBA00004141"/>
    </source>
</evidence>
<reference evidence="14 15" key="1">
    <citation type="journal article" date="2018" name="Gigascience">
        <title>Genomes of trombidid mites reveal novel predicted allergens and laterally-transferred genes associated with secondary metabolism.</title>
        <authorList>
            <person name="Dong X."/>
            <person name="Chaisiri K."/>
            <person name="Xia D."/>
            <person name="Armstrong S.D."/>
            <person name="Fang Y."/>
            <person name="Donnelly M.J."/>
            <person name="Kadowaki T."/>
            <person name="McGarry J.W."/>
            <person name="Darby A.C."/>
            <person name="Makepeace B.L."/>
        </authorList>
    </citation>
    <scope>NUCLEOTIDE SEQUENCE [LARGE SCALE GENOMIC DNA]</scope>
    <source>
        <strain evidence="14">UoL-WK</strain>
    </source>
</reference>
<comment type="similarity">
    <text evidence="3 13">Belongs to the UbiA prenyltransferase family.</text>
</comment>
<dbReference type="Gene3D" id="1.20.120.1780">
    <property type="entry name" value="UbiA prenyltransferase"/>
    <property type="match status" value="1"/>
</dbReference>
<protein>
    <recommendedName>
        <fullName evidence="13">4-hydroxybenzoate polyprenyltransferase, mitochondrial</fullName>
        <shortName evidence="13">4-HB polyprenyltransferase</shortName>
        <ecNumber evidence="13">2.5.1.39</ecNumber>
    </recommendedName>
    <alternativeName>
        <fullName evidence="13">Para-hydroxybenzoate--polyprenyltransferase</fullName>
        <shortName evidence="13">PHB:PPT</shortName>
        <shortName evidence="13">PHB:polyprenyltransferase</shortName>
    </alternativeName>
</protein>
<comment type="catalytic activity">
    <reaction evidence="11">
        <text>all-trans-nonaprenyl diphosphate + 4-hydroxybenzoate = 4-hydroxy-3-(all-trans-nonaprenyl)benzoate + diphosphate</text>
        <dbReference type="Rhea" id="RHEA:17709"/>
        <dbReference type="ChEBI" id="CHEBI:17879"/>
        <dbReference type="ChEBI" id="CHEBI:33019"/>
        <dbReference type="ChEBI" id="CHEBI:58391"/>
        <dbReference type="ChEBI" id="CHEBI:84502"/>
        <dbReference type="EC" id="2.5.1.39"/>
    </reaction>
    <physiologicalReaction direction="left-to-right" evidence="11">
        <dbReference type="Rhea" id="RHEA:17710"/>
    </physiologicalReaction>
</comment>
<feature type="transmembrane region" description="Helical" evidence="13">
    <location>
        <begin position="292"/>
        <end position="312"/>
    </location>
</feature>
<keyword evidence="13" id="KW-0496">Mitochondrion</keyword>
<dbReference type="CDD" id="cd13959">
    <property type="entry name" value="PT_UbiA_COQ2"/>
    <property type="match status" value="1"/>
</dbReference>
<dbReference type="Pfam" id="PF01040">
    <property type="entry name" value="UbiA"/>
    <property type="match status" value="1"/>
</dbReference>
<dbReference type="EMBL" id="NCKU01000323">
    <property type="protein sequence ID" value="RWS15994.1"/>
    <property type="molecule type" value="Genomic_DNA"/>
</dbReference>
<dbReference type="GO" id="GO:0006744">
    <property type="term" value="P:ubiquinone biosynthetic process"/>
    <property type="evidence" value="ECO:0007669"/>
    <property type="project" value="UniProtKB-UniRule"/>
</dbReference>
<keyword evidence="15" id="KW-1185">Reference proteome</keyword>
<dbReference type="HAMAP" id="MF_01635">
    <property type="entry name" value="UbiA"/>
    <property type="match status" value="1"/>
</dbReference>
<keyword evidence="9 13" id="KW-0414">Isoprene biosynthesis</keyword>
<evidence type="ECO:0000256" key="13">
    <source>
        <dbReference type="HAMAP-Rule" id="MF_03189"/>
    </source>
</evidence>
<comment type="catalytic activity">
    <reaction evidence="12">
        <text>an all-trans-polyprenyl diphosphate + 4-hydroxybenzoate = a 4-hydroxy-3-(all-trans-polyprenyl)benzoate + diphosphate</text>
        <dbReference type="Rhea" id="RHEA:44504"/>
        <dbReference type="Rhea" id="RHEA-COMP:9514"/>
        <dbReference type="Rhea" id="RHEA-COMP:9564"/>
        <dbReference type="ChEBI" id="CHEBI:17879"/>
        <dbReference type="ChEBI" id="CHEBI:33019"/>
        <dbReference type="ChEBI" id="CHEBI:58914"/>
        <dbReference type="ChEBI" id="CHEBI:78396"/>
        <dbReference type="EC" id="2.5.1.39"/>
    </reaction>
    <physiologicalReaction direction="left-to-right" evidence="12">
        <dbReference type="Rhea" id="RHEA:44505"/>
    </physiologicalReaction>
</comment>
<dbReference type="GO" id="GO:0008412">
    <property type="term" value="F:4-hydroxybenzoate polyprenyltransferase activity"/>
    <property type="evidence" value="ECO:0007669"/>
    <property type="project" value="UniProtKB-EC"/>
</dbReference>
<evidence type="ECO:0000256" key="9">
    <source>
        <dbReference type="ARBA" id="ARBA00023229"/>
    </source>
</evidence>
<dbReference type="UniPathway" id="UPA00232"/>
<keyword evidence="6 13" id="KW-0812">Transmembrane</keyword>
<dbReference type="GO" id="GO:0005743">
    <property type="term" value="C:mitochondrial inner membrane"/>
    <property type="evidence" value="ECO:0007669"/>
    <property type="project" value="UniProtKB-SubCell"/>
</dbReference>
<feature type="transmembrane region" description="Helical" evidence="13">
    <location>
        <begin position="349"/>
        <end position="367"/>
    </location>
</feature>
<evidence type="ECO:0000256" key="7">
    <source>
        <dbReference type="ARBA" id="ARBA00022989"/>
    </source>
</evidence>
<evidence type="ECO:0000313" key="15">
    <source>
        <dbReference type="Proteomes" id="UP000285301"/>
    </source>
</evidence>
<dbReference type="OrthoDB" id="18170at2759"/>
<keyword evidence="13" id="KW-0999">Mitochondrion inner membrane</keyword>
<feature type="transmembrane region" description="Helical" evidence="13">
    <location>
        <begin position="220"/>
        <end position="237"/>
    </location>
</feature>
<dbReference type="STRING" id="1965070.A0A443RL38"/>
<evidence type="ECO:0000256" key="1">
    <source>
        <dbReference type="ARBA" id="ARBA00001946"/>
    </source>
</evidence>
<gene>
    <name evidence="14" type="ORF">B4U79_02684</name>
</gene>
<evidence type="ECO:0000256" key="6">
    <source>
        <dbReference type="ARBA" id="ARBA00022692"/>
    </source>
</evidence>
<dbReference type="Proteomes" id="UP000285301">
    <property type="component" value="Unassembled WGS sequence"/>
</dbReference>
<keyword evidence="4 13" id="KW-0808">Transferase</keyword>
<comment type="function">
    <text evidence="13">Catalyzes the prenylation of para-hydroxybenzoate (PHB) with an all-trans polyprenyl group. Mediates the second step in the final reaction sequence of coenzyme Q (CoQ) biosynthesis, which is the condensation of the polyisoprenoid side chain with PHB, generating the first membrane-bound Q intermediate.</text>
</comment>
<dbReference type="FunFam" id="1.20.120.1780:FF:000001">
    <property type="entry name" value="4-hydroxybenzoate octaprenyltransferase"/>
    <property type="match status" value="1"/>
</dbReference>
<evidence type="ECO:0000256" key="5">
    <source>
        <dbReference type="ARBA" id="ARBA00022688"/>
    </source>
</evidence>
<dbReference type="AlphaFoldDB" id="A0A443RL38"/>
<keyword evidence="7 13" id="KW-1133">Transmembrane helix</keyword>
<dbReference type="NCBIfam" id="TIGR01474">
    <property type="entry name" value="ubiA_proteo"/>
    <property type="match status" value="1"/>
</dbReference>
<evidence type="ECO:0000256" key="10">
    <source>
        <dbReference type="ARBA" id="ARBA00049890"/>
    </source>
</evidence>
<evidence type="ECO:0000256" key="12">
    <source>
        <dbReference type="ARBA" id="ARBA00051182"/>
    </source>
</evidence>
<dbReference type="EC" id="2.5.1.39" evidence="13"/>
<organism evidence="14 15">
    <name type="scientific">Dinothrombium tinctorium</name>
    <dbReference type="NCBI Taxonomy" id="1965070"/>
    <lineage>
        <taxon>Eukaryota</taxon>
        <taxon>Metazoa</taxon>
        <taxon>Ecdysozoa</taxon>
        <taxon>Arthropoda</taxon>
        <taxon>Chelicerata</taxon>
        <taxon>Arachnida</taxon>
        <taxon>Acari</taxon>
        <taxon>Acariformes</taxon>
        <taxon>Trombidiformes</taxon>
        <taxon>Prostigmata</taxon>
        <taxon>Anystina</taxon>
        <taxon>Parasitengona</taxon>
        <taxon>Trombidioidea</taxon>
        <taxon>Trombidiidae</taxon>
        <taxon>Dinothrombium</taxon>
    </lineage>
</organism>
<dbReference type="InterPro" id="IPR039653">
    <property type="entry name" value="Prenyltransferase"/>
</dbReference>
<dbReference type="InterPro" id="IPR006370">
    <property type="entry name" value="HB_polyprenyltransferase-like"/>
</dbReference>
<dbReference type="GO" id="GO:0008299">
    <property type="term" value="P:isoprenoid biosynthetic process"/>
    <property type="evidence" value="ECO:0007669"/>
    <property type="project" value="UniProtKB-UniRule"/>
</dbReference>
<dbReference type="FunFam" id="1.10.357.140:FF:000003">
    <property type="entry name" value="4-hydroxybenzoate polyprenyltransferase, mitochondrial"/>
    <property type="match status" value="1"/>
</dbReference>
<proteinExistence type="inferred from homology"/>
<comment type="pathway">
    <text evidence="13">Cofactor biosynthesis; ubiquinone biosynthesis.</text>
</comment>
<dbReference type="Gene3D" id="1.10.357.140">
    <property type="entry name" value="UbiA prenyltransferase"/>
    <property type="match status" value="1"/>
</dbReference>
<comment type="caution">
    <text evidence="14">The sequence shown here is derived from an EMBL/GenBank/DDBJ whole genome shotgun (WGS) entry which is preliminary data.</text>
</comment>
<feature type="transmembrane region" description="Helical" evidence="13">
    <location>
        <begin position="243"/>
        <end position="261"/>
    </location>
</feature>
<dbReference type="InterPro" id="IPR044878">
    <property type="entry name" value="UbiA_sf"/>
</dbReference>
<accession>A0A443RL38</accession>
<comment type="cofactor">
    <cofactor evidence="1 13">
        <name>Mg(2+)</name>
        <dbReference type="ChEBI" id="CHEBI:18420"/>
    </cofactor>
</comment>
<evidence type="ECO:0000256" key="3">
    <source>
        <dbReference type="ARBA" id="ARBA00005985"/>
    </source>
</evidence>
<comment type="subcellular location">
    <subcellularLocation>
        <location evidence="2">Membrane</location>
        <topology evidence="2">Multi-pass membrane protein</topology>
    </subcellularLocation>
    <subcellularLocation>
        <location evidence="13">Mitochondrion inner membrane</location>
        <topology evidence="13">Multi-pass membrane protein</topology>
        <orientation evidence="13">Matrix side</orientation>
    </subcellularLocation>
</comment>
<evidence type="ECO:0000256" key="11">
    <source>
        <dbReference type="ARBA" id="ARBA00050454"/>
    </source>
</evidence>
<evidence type="ECO:0000256" key="4">
    <source>
        <dbReference type="ARBA" id="ARBA00022679"/>
    </source>
</evidence>